<dbReference type="RefSeq" id="WP_128565188.1">
    <property type="nucleotide sequence ID" value="NZ_BPQH01000030.1"/>
</dbReference>
<evidence type="ECO:0000313" key="3">
    <source>
        <dbReference type="Proteomes" id="UP001055167"/>
    </source>
</evidence>
<dbReference type="Proteomes" id="UP001055167">
    <property type="component" value="Unassembled WGS sequence"/>
</dbReference>
<reference evidence="2" key="2">
    <citation type="submission" date="2021-08" db="EMBL/GenBank/DDBJ databases">
        <authorList>
            <person name="Tani A."/>
            <person name="Ola A."/>
            <person name="Ogura Y."/>
            <person name="Katsura K."/>
            <person name="Hayashi T."/>
        </authorList>
    </citation>
    <scope>NUCLEOTIDE SEQUENCE</scope>
    <source>
        <strain evidence="2">KCTC 52305</strain>
    </source>
</reference>
<name>A0ABQ4R7Y6_9HYPH</name>
<sequence length="185" mass="19341">MAVVMLDGARARRSELLAALDAVGVIGTWSYHPATGRITLDAALARLYGLGEAGPHEVPFDRFLDGLHPGDREQVSAALARAVAAGDRCRTEHRVLGAAGAVRRVAAYGAVQEAGGPCRGIAIDISDEARGGHDDGAVLDAVAGHCLAARQALGTVRSPLVRRLIDMTLMEVGLELGRLLRRGPP</sequence>
<dbReference type="InterPro" id="IPR035965">
    <property type="entry name" value="PAS-like_dom_sf"/>
</dbReference>
<keyword evidence="3" id="KW-1185">Reference proteome</keyword>
<protein>
    <recommendedName>
        <fullName evidence="1">PAS fold-3 domain-containing protein</fullName>
    </recommendedName>
</protein>
<dbReference type="Gene3D" id="3.30.450.20">
    <property type="entry name" value="PAS domain"/>
    <property type="match status" value="1"/>
</dbReference>
<reference evidence="2" key="1">
    <citation type="journal article" date="2021" name="Front. Microbiol.">
        <title>Comprehensive Comparative Genomics and Phenotyping of Methylobacterium Species.</title>
        <authorList>
            <person name="Alessa O."/>
            <person name="Ogura Y."/>
            <person name="Fujitani Y."/>
            <person name="Takami H."/>
            <person name="Hayashi T."/>
            <person name="Sahin N."/>
            <person name="Tani A."/>
        </authorList>
    </citation>
    <scope>NUCLEOTIDE SEQUENCE</scope>
    <source>
        <strain evidence="2">KCTC 52305</strain>
    </source>
</reference>
<proteinExistence type="predicted"/>
<organism evidence="2 3">
    <name type="scientific">Methylobacterium crusticola</name>
    <dbReference type="NCBI Taxonomy" id="1697972"/>
    <lineage>
        <taxon>Bacteria</taxon>
        <taxon>Pseudomonadati</taxon>
        <taxon>Pseudomonadota</taxon>
        <taxon>Alphaproteobacteria</taxon>
        <taxon>Hyphomicrobiales</taxon>
        <taxon>Methylobacteriaceae</taxon>
        <taxon>Methylobacterium</taxon>
    </lineage>
</organism>
<dbReference type="SUPFAM" id="SSF55785">
    <property type="entry name" value="PYP-like sensor domain (PAS domain)"/>
    <property type="match status" value="1"/>
</dbReference>
<evidence type="ECO:0000313" key="2">
    <source>
        <dbReference type="EMBL" id="GJD53492.1"/>
    </source>
</evidence>
<dbReference type="InterPro" id="IPR013655">
    <property type="entry name" value="PAS_fold_3"/>
</dbReference>
<feature type="domain" description="PAS fold-3" evidence="1">
    <location>
        <begin position="38"/>
        <end position="121"/>
    </location>
</feature>
<gene>
    <name evidence="2" type="ORF">OPKNFCMD_6268</name>
</gene>
<evidence type="ECO:0000259" key="1">
    <source>
        <dbReference type="Pfam" id="PF08447"/>
    </source>
</evidence>
<dbReference type="EMBL" id="BPQH01000030">
    <property type="protein sequence ID" value="GJD53492.1"/>
    <property type="molecule type" value="Genomic_DNA"/>
</dbReference>
<accession>A0ABQ4R7Y6</accession>
<comment type="caution">
    <text evidence="2">The sequence shown here is derived from an EMBL/GenBank/DDBJ whole genome shotgun (WGS) entry which is preliminary data.</text>
</comment>
<dbReference type="Pfam" id="PF08447">
    <property type="entry name" value="PAS_3"/>
    <property type="match status" value="1"/>
</dbReference>